<name>A0A644WKG5_9ZZZZ</name>
<proteinExistence type="predicted"/>
<evidence type="ECO:0000313" key="2">
    <source>
        <dbReference type="EMBL" id="MPM04292.1"/>
    </source>
</evidence>
<evidence type="ECO:0000256" key="1">
    <source>
        <dbReference type="SAM" id="Phobius"/>
    </source>
</evidence>
<accession>A0A644WKG5</accession>
<dbReference type="EMBL" id="VSSQ01001026">
    <property type="protein sequence ID" value="MPM04292.1"/>
    <property type="molecule type" value="Genomic_DNA"/>
</dbReference>
<keyword evidence="1" id="KW-0812">Transmembrane</keyword>
<evidence type="ECO:0008006" key="3">
    <source>
        <dbReference type="Google" id="ProtNLM"/>
    </source>
</evidence>
<dbReference type="AlphaFoldDB" id="A0A644WKG5"/>
<keyword evidence="1" id="KW-1133">Transmembrane helix</keyword>
<gene>
    <name evidence="2" type="ORF">SDC9_50568</name>
</gene>
<protein>
    <recommendedName>
        <fullName evidence="3">Holin</fullName>
    </recommendedName>
</protein>
<keyword evidence="1" id="KW-0472">Membrane</keyword>
<comment type="caution">
    <text evidence="2">The sequence shown here is derived from an EMBL/GenBank/DDBJ whole genome shotgun (WGS) entry which is preliminary data.</text>
</comment>
<reference evidence="2" key="1">
    <citation type="submission" date="2019-08" db="EMBL/GenBank/DDBJ databases">
        <authorList>
            <person name="Kucharzyk K."/>
            <person name="Murdoch R.W."/>
            <person name="Higgins S."/>
            <person name="Loffler F."/>
        </authorList>
    </citation>
    <scope>NUCLEOTIDE SEQUENCE</scope>
</reference>
<organism evidence="2">
    <name type="scientific">bioreactor metagenome</name>
    <dbReference type="NCBI Taxonomy" id="1076179"/>
    <lineage>
        <taxon>unclassified sequences</taxon>
        <taxon>metagenomes</taxon>
        <taxon>ecological metagenomes</taxon>
    </lineage>
</organism>
<feature type="transmembrane region" description="Helical" evidence="1">
    <location>
        <begin position="7"/>
        <end position="27"/>
    </location>
</feature>
<sequence length="118" mass="12818">MEQLNEILIKLAFAGVCAIIGILLKMYKEQILATVTKLVQEAESTIQGSGLGEEKKAKVVAQLQAMGISVNTWLDKKIDEIVAYLNDKGGWLVSTASETAHEAIEKVIESTPEENSAE</sequence>